<evidence type="ECO:0000256" key="4">
    <source>
        <dbReference type="ARBA" id="ARBA00023242"/>
    </source>
</evidence>
<feature type="compositionally biased region" description="Low complexity" evidence="5">
    <location>
        <begin position="285"/>
        <end position="303"/>
    </location>
</feature>
<dbReference type="STRING" id="554055.A0A2P6VHK0"/>
<dbReference type="GO" id="GO:0016593">
    <property type="term" value="C:Cdc73/Paf1 complex"/>
    <property type="evidence" value="ECO:0007669"/>
    <property type="project" value="InterPro"/>
</dbReference>
<dbReference type="GO" id="GO:0000993">
    <property type="term" value="F:RNA polymerase II complex binding"/>
    <property type="evidence" value="ECO:0007669"/>
    <property type="project" value="TreeGrafter"/>
</dbReference>
<dbReference type="GO" id="GO:0006368">
    <property type="term" value="P:transcription elongation by RNA polymerase II"/>
    <property type="evidence" value="ECO:0007669"/>
    <property type="project" value="InterPro"/>
</dbReference>
<gene>
    <name evidence="8" type="ORF">C2E20_2874</name>
</gene>
<comment type="subcellular location">
    <subcellularLocation>
        <location evidence="1">Nucleus</location>
    </subcellularLocation>
</comment>
<evidence type="ECO:0000256" key="1">
    <source>
        <dbReference type="ARBA" id="ARBA00004123"/>
    </source>
</evidence>
<comment type="similarity">
    <text evidence="2">Belongs to the CDC73 family.</text>
</comment>
<comment type="caution">
    <text evidence="8">The sequence shown here is derived from an EMBL/GenBank/DDBJ whole genome shotgun (WGS) entry which is preliminary data.</text>
</comment>
<dbReference type="InterPro" id="IPR007852">
    <property type="entry name" value="Cdc73/Parafibromin"/>
</dbReference>
<dbReference type="InterPro" id="IPR038103">
    <property type="entry name" value="CDC73_C_sf"/>
</dbReference>
<evidence type="ECO:0000256" key="3">
    <source>
        <dbReference type="ARBA" id="ARBA00023163"/>
    </source>
</evidence>
<dbReference type="InterPro" id="IPR031336">
    <property type="entry name" value="CDC73_C"/>
</dbReference>
<dbReference type="GO" id="GO:0032968">
    <property type="term" value="P:positive regulation of transcription elongation by RNA polymerase II"/>
    <property type="evidence" value="ECO:0007669"/>
    <property type="project" value="TreeGrafter"/>
</dbReference>
<protein>
    <submittedName>
        <fullName evidence="8">Parafibromin-like isoform X2</fullName>
    </submittedName>
</protein>
<dbReference type="OrthoDB" id="2186602at2759"/>
<dbReference type="InterPro" id="IPR032041">
    <property type="entry name" value="Cdc73_N"/>
</dbReference>
<dbReference type="Proteomes" id="UP000239649">
    <property type="component" value="Unassembled WGS sequence"/>
</dbReference>
<sequence length="492" mass="53921">MADPLSLLREYVSGGKMEEVALAGDRVDFGGKFSFPKAALTGYKSKQGTGDFYTLETLLYFARHLDVKFGEYFKKAQREMGQGKAVTFTDRRELQEYLTGKTDRSEHIQLVVPALEVGREAKRQRLEPGGDGEAAAGRAAAPAAVEAAAEEAADLGMLAMVRANELQLRDRNSMLSVPGRSFRKVLTILSQAQTVQQAQLAQRRDAQQRRAGPSKPVIPVRPSGRYERQTRADATLKQLGAAELGVEVGFRKAATAPGDCVPPPPPPQQGVPPPPPPPSAPPASRPSGSRPSAAQQQQQQARRPAPRPAPQPQQRQRQGTPVIMVPPGMTALINMHNVRSFLEKGEFQTTEAAKAAAAEANNGELPAKEDKVTLHRSIGRKAPVKYCVTDKEPSSKEEWDRVVAVVCLGKPWQFKKWPFKGAKTGDLVDTFTRVMGVFLHYTDEKVDAGVKSWNVRILGLNRQSRHRDATVAQEFWRLLDSHLTARGSSLAF</sequence>
<evidence type="ECO:0000256" key="5">
    <source>
        <dbReference type="SAM" id="MobiDB-lite"/>
    </source>
</evidence>
<keyword evidence="9" id="KW-1185">Reference proteome</keyword>
<evidence type="ECO:0000313" key="8">
    <source>
        <dbReference type="EMBL" id="PSC73571.1"/>
    </source>
</evidence>
<reference evidence="8 9" key="1">
    <citation type="journal article" date="2018" name="Plant J.">
        <title>Genome sequences of Chlorella sorokiniana UTEX 1602 and Micractinium conductrix SAG 241.80: implications to maltose excretion by a green alga.</title>
        <authorList>
            <person name="Arriola M.B."/>
            <person name="Velmurugan N."/>
            <person name="Zhang Y."/>
            <person name="Plunkett M.H."/>
            <person name="Hondzo H."/>
            <person name="Barney B.M."/>
        </authorList>
    </citation>
    <scope>NUCLEOTIDE SEQUENCE [LARGE SCALE GENOMIC DNA]</scope>
    <source>
        <strain evidence="8 9">SAG 241.80</strain>
    </source>
</reference>
<feature type="domain" description="Paf1 complex subunit Cdc73 N-terminal" evidence="7">
    <location>
        <begin position="1"/>
        <end position="127"/>
    </location>
</feature>
<evidence type="ECO:0000256" key="2">
    <source>
        <dbReference type="ARBA" id="ARBA00010427"/>
    </source>
</evidence>
<evidence type="ECO:0000259" key="6">
    <source>
        <dbReference type="Pfam" id="PF05179"/>
    </source>
</evidence>
<dbReference type="EMBL" id="LHPF02000006">
    <property type="protein sequence ID" value="PSC73571.1"/>
    <property type="molecule type" value="Genomic_DNA"/>
</dbReference>
<keyword evidence="4" id="KW-0539">Nucleus</keyword>
<dbReference type="AlphaFoldDB" id="A0A2P6VHK0"/>
<dbReference type="PANTHER" id="PTHR12466">
    <property type="entry name" value="CDC73 DOMAIN PROTEIN"/>
    <property type="match status" value="1"/>
</dbReference>
<dbReference type="Pfam" id="PF05179">
    <property type="entry name" value="CDC73_C"/>
    <property type="match status" value="1"/>
</dbReference>
<dbReference type="Pfam" id="PF16050">
    <property type="entry name" value="CDC73_N"/>
    <property type="match status" value="1"/>
</dbReference>
<evidence type="ECO:0000313" key="9">
    <source>
        <dbReference type="Proteomes" id="UP000239649"/>
    </source>
</evidence>
<organism evidence="8 9">
    <name type="scientific">Micractinium conductrix</name>
    <dbReference type="NCBI Taxonomy" id="554055"/>
    <lineage>
        <taxon>Eukaryota</taxon>
        <taxon>Viridiplantae</taxon>
        <taxon>Chlorophyta</taxon>
        <taxon>core chlorophytes</taxon>
        <taxon>Trebouxiophyceae</taxon>
        <taxon>Chlorellales</taxon>
        <taxon>Chlorellaceae</taxon>
        <taxon>Chlorella clade</taxon>
        <taxon>Micractinium</taxon>
    </lineage>
</organism>
<feature type="region of interest" description="Disordered" evidence="5">
    <location>
        <begin position="255"/>
        <end position="321"/>
    </location>
</feature>
<feature type="domain" description="Cell division control protein 73 C-terminal" evidence="6">
    <location>
        <begin position="318"/>
        <end position="481"/>
    </location>
</feature>
<feature type="region of interest" description="Disordered" evidence="5">
    <location>
        <begin position="199"/>
        <end position="229"/>
    </location>
</feature>
<keyword evidence="3" id="KW-0804">Transcription</keyword>
<name>A0A2P6VHK0_9CHLO</name>
<feature type="compositionally biased region" description="Pro residues" evidence="5">
    <location>
        <begin position="260"/>
        <end position="284"/>
    </location>
</feature>
<accession>A0A2P6VHK0</accession>
<dbReference type="Gene3D" id="3.40.50.11990">
    <property type="entry name" value="RNA polymerase II accessory factor, Cdc73 C-terminal domain"/>
    <property type="match status" value="1"/>
</dbReference>
<evidence type="ECO:0000259" key="7">
    <source>
        <dbReference type="Pfam" id="PF16050"/>
    </source>
</evidence>
<proteinExistence type="inferred from homology"/>
<dbReference type="PANTHER" id="PTHR12466:SF8">
    <property type="entry name" value="PARAFIBROMIN"/>
    <property type="match status" value="1"/>
</dbReference>